<dbReference type="InterPro" id="IPR009075">
    <property type="entry name" value="AcylCo_DH/oxidase_C"/>
</dbReference>
<keyword evidence="5" id="KW-0274">FAD</keyword>
<dbReference type="SUPFAM" id="SSF47203">
    <property type="entry name" value="Acyl-CoA dehydrogenase C-terminal domain-like"/>
    <property type="match status" value="1"/>
</dbReference>
<feature type="domain" description="Acyl-CoA dehydrogenase/oxidase C-terminal" evidence="9">
    <location>
        <begin position="596"/>
        <end position="734"/>
    </location>
</feature>
<evidence type="ECO:0000256" key="4">
    <source>
        <dbReference type="ARBA" id="ARBA00022630"/>
    </source>
</evidence>
<dbReference type="InterPro" id="IPR009100">
    <property type="entry name" value="AcylCoA_DH/oxidase_NM_dom_sf"/>
</dbReference>
<dbReference type="FunFam" id="2.40.110.10:FF:000006">
    <property type="entry name" value="very long-chain specific acyl-CoA dehydrogenase, mitochondrial"/>
    <property type="match status" value="1"/>
</dbReference>
<evidence type="ECO:0000256" key="5">
    <source>
        <dbReference type="ARBA" id="ARBA00022827"/>
    </source>
</evidence>
<dbReference type="GO" id="GO:0003995">
    <property type="term" value="F:acyl-CoA dehydrogenase activity"/>
    <property type="evidence" value="ECO:0007669"/>
    <property type="project" value="TreeGrafter"/>
</dbReference>
<dbReference type="AlphaFoldDB" id="A0A158QDU5"/>
<protein>
    <submittedName>
        <fullName evidence="13">NADH dehydrogenase [ubiquinone] 1 alpha subcomplex assembly factor 3</fullName>
    </submittedName>
</protein>
<dbReference type="SUPFAM" id="SSF56645">
    <property type="entry name" value="Acyl-CoA dehydrogenase NM domain-like"/>
    <property type="match status" value="1"/>
</dbReference>
<dbReference type="InterPro" id="IPR046373">
    <property type="entry name" value="Acyl-CoA_Oxase/DH_mid-dom_sf"/>
</dbReference>
<evidence type="ECO:0000256" key="2">
    <source>
        <dbReference type="ARBA" id="ARBA00004173"/>
    </source>
</evidence>
<keyword evidence="6" id="KW-0809">Transit peptide</keyword>
<evidence type="ECO:0000259" key="10">
    <source>
        <dbReference type="Pfam" id="PF02770"/>
    </source>
</evidence>
<feature type="domain" description="Acyl-CoA dehydrogenase/oxidase N-terminal" evidence="11">
    <location>
        <begin position="364"/>
        <end position="467"/>
    </location>
</feature>
<dbReference type="GO" id="GO:0050660">
    <property type="term" value="F:flavin adenine dinucleotide binding"/>
    <property type="evidence" value="ECO:0007669"/>
    <property type="project" value="InterPro"/>
</dbReference>
<comment type="cofactor">
    <cofactor evidence="1">
        <name>FAD</name>
        <dbReference type="ChEBI" id="CHEBI:57692"/>
    </cofactor>
</comment>
<evidence type="ECO:0000256" key="7">
    <source>
        <dbReference type="ARBA" id="ARBA00023002"/>
    </source>
</evidence>
<dbReference type="InterPro" id="IPR049448">
    <property type="entry name" value="ACAD9/ACADV-like_C"/>
</dbReference>
<feature type="domain" description="Acyl-CoA oxidase/dehydrogenase middle" evidence="10">
    <location>
        <begin position="471"/>
        <end position="573"/>
    </location>
</feature>
<evidence type="ECO:0000256" key="6">
    <source>
        <dbReference type="ARBA" id="ARBA00022946"/>
    </source>
</evidence>
<dbReference type="Pfam" id="PF04430">
    <property type="entry name" value="DUF498"/>
    <property type="match status" value="1"/>
</dbReference>
<dbReference type="InterPro" id="IPR036250">
    <property type="entry name" value="AcylCo_DH-like_C"/>
</dbReference>
<evidence type="ECO:0000259" key="12">
    <source>
        <dbReference type="Pfam" id="PF21343"/>
    </source>
</evidence>
<dbReference type="Gene3D" id="1.10.540.10">
    <property type="entry name" value="Acyl-CoA dehydrogenase/oxidase, N-terminal domain"/>
    <property type="match status" value="1"/>
</dbReference>
<dbReference type="SUPFAM" id="SSF64076">
    <property type="entry name" value="MTH938-like"/>
    <property type="match status" value="1"/>
</dbReference>
<evidence type="ECO:0000259" key="11">
    <source>
        <dbReference type="Pfam" id="PF02771"/>
    </source>
</evidence>
<dbReference type="InterPro" id="IPR013786">
    <property type="entry name" value="AcylCoA_DH/ox_N"/>
</dbReference>
<sequence>LGHNFPIRTVYSLKSVYFNSYRSFSSIEDALVDPKKSSTSANVDIVNYSLAGCFIVGYNEYGFQLSNAANIYGPMVSFPQNAFSWNISSAKDINEGSISLFRVLCPALEVLVIGKGAASEEINQREIMNMCWKHNLGVEILPTPTAIGVFNFLNAEGRYVAAGLIPPIRIDLFEGDKSTFKRLEAARDVQLSIGAGPKVRKLPMKESPKILKPLLEDKKFSKVYCIFAFVSFNAYVIIWVDDWLVGSAGSIINNSILIMMLQTNTVRRMMLSTSRKGSQRWRFMSTTMKNSGLEGPEEEKLIHPSLKNFVNRNAIAMQMPDMRRKYAISDAPLIPSYFLGKLQLELLEYPEMSTREEVAQANSLFTTVEDYMLKRVNSKQIDEQSAIPSDVLNDCKAMGLFGQRVNQKYGGLGMSPLESILIGEAMGYDPSLFATITVHEALAMKGLQLVGTDAQKEKYLPTLASGEKIASFCLAEASSGSGPTQSKTRATLSADGKHYILNGRKAWVVNGSRADVFTVFALTSVPNDKGEKEDKLSAFLVERGFEGTIDSQPALERIGLRGLDLVDVVFNDVKIPIENVLGELGSGAELSGRIACMERHLVGGLCIGMCRDVLDAVTEHCTSSQQMGRSLSDLGTVQHRLAQAAAQLYAMESVTYLVAGLLTAQPDRDLKIESSAVKLFTTETTLALLNSCANLFGAMGFTKKFPLERYLRDARVLTSFLGVNDMLRMYIASAGLSIAGKEMRQFVEYARQPSEHMFYMLREVMRKDWRLIRLRRAWSSPPAVVSSAQKETERGARVSTRISDHLHPNLRPMADRLSRIIIHTHEIARQVFIVHGNNPNEDQFSLWLLSDLAVGLLTVTAVLSRASRAKSIGVRYHNNELELAELFTLETLDRLEAEVSSFKQKANLSKRIASVMVKENGYASASPLTRVW</sequence>
<dbReference type="PANTHER" id="PTHR43884:SF9">
    <property type="entry name" value="COMPLEX I ASSEMBLY FACTOR ACAD9, MITOCHONDRIAL"/>
    <property type="match status" value="1"/>
</dbReference>
<reference evidence="13" key="1">
    <citation type="submission" date="2016-04" db="UniProtKB">
        <authorList>
            <consortium name="WormBaseParasite"/>
        </authorList>
    </citation>
    <scope>IDENTIFICATION</scope>
</reference>
<dbReference type="Gene3D" id="3.40.1230.10">
    <property type="entry name" value="MTH938-like"/>
    <property type="match status" value="1"/>
</dbReference>
<evidence type="ECO:0000259" key="9">
    <source>
        <dbReference type="Pfam" id="PF00441"/>
    </source>
</evidence>
<dbReference type="FunFam" id="1.10.540.10:FF:000001">
    <property type="entry name" value="Very long-chain-specific acyl-CoA dehydrogenase, mitochondrial"/>
    <property type="match status" value="1"/>
</dbReference>
<comment type="similarity">
    <text evidence="3">Belongs to the acyl-CoA dehydrogenase family.</text>
</comment>
<dbReference type="STRING" id="6216.A0A158QDU5"/>
<comment type="subcellular location">
    <subcellularLocation>
        <location evidence="2">Mitochondrion</location>
    </subcellularLocation>
</comment>
<dbReference type="Gene3D" id="2.40.110.10">
    <property type="entry name" value="Butyryl-CoA Dehydrogenase, subunit A, domain 2"/>
    <property type="match status" value="1"/>
</dbReference>
<dbReference type="InterPro" id="IPR037069">
    <property type="entry name" value="AcylCoA_DH/ox_N_sf"/>
</dbReference>
<dbReference type="InterPro" id="IPR006091">
    <property type="entry name" value="Acyl-CoA_Oxase/DH_mid-dom"/>
</dbReference>
<evidence type="ECO:0000256" key="3">
    <source>
        <dbReference type="ARBA" id="ARBA00009347"/>
    </source>
</evidence>
<evidence type="ECO:0000256" key="8">
    <source>
        <dbReference type="ARBA" id="ARBA00023128"/>
    </source>
</evidence>
<dbReference type="GO" id="GO:0006631">
    <property type="term" value="P:fatty acid metabolic process"/>
    <property type="evidence" value="ECO:0007669"/>
    <property type="project" value="UniProtKB-ARBA"/>
</dbReference>
<dbReference type="Pfam" id="PF21343">
    <property type="entry name" value="ACAD9-ACADV_C"/>
    <property type="match status" value="1"/>
</dbReference>
<evidence type="ECO:0000256" key="1">
    <source>
        <dbReference type="ARBA" id="ARBA00001974"/>
    </source>
</evidence>
<dbReference type="Pfam" id="PF02770">
    <property type="entry name" value="Acyl-CoA_dh_M"/>
    <property type="match status" value="1"/>
</dbReference>
<dbReference type="InterPro" id="IPR036748">
    <property type="entry name" value="MTH938-like_sf"/>
</dbReference>
<keyword evidence="7" id="KW-0560">Oxidoreductase</keyword>
<organism evidence="13">
    <name type="scientific">Hymenolepis diminuta</name>
    <name type="common">Rat tapeworm</name>
    <dbReference type="NCBI Taxonomy" id="6216"/>
    <lineage>
        <taxon>Eukaryota</taxon>
        <taxon>Metazoa</taxon>
        <taxon>Spiralia</taxon>
        <taxon>Lophotrochozoa</taxon>
        <taxon>Platyhelminthes</taxon>
        <taxon>Cestoda</taxon>
        <taxon>Eucestoda</taxon>
        <taxon>Cyclophyllidea</taxon>
        <taxon>Hymenolepididae</taxon>
        <taxon>Hymenolepis</taxon>
    </lineage>
</organism>
<keyword evidence="4" id="KW-0285">Flavoprotein</keyword>
<accession>A0A158QDU5</accession>
<dbReference type="InterPro" id="IPR007523">
    <property type="entry name" value="NDUFAF3/AAMDC"/>
</dbReference>
<feature type="domain" description="ACAD9/ACADV-like C-terminal" evidence="12">
    <location>
        <begin position="808"/>
        <end position="914"/>
    </location>
</feature>
<dbReference type="WBParaSite" id="HDID_0000373401-mRNA-1">
    <property type="protein sequence ID" value="HDID_0000373401-mRNA-1"/>
    <property type="gene ID" value="HDID_0000373401"/>
</dbReference>
<dbReference type="Gene3D" id="1.20.140.10">
    <property type="entry name" value="Butyryl-CoA Dehydrogenase, subunit A, domain 3"/>
    <property type="match status" value="2"/>
</dbReference>
<evidence type="ECO:0000313" key="13">
    <source>
        <dbReference type="WBParaSite" id="HDID_0000373401-mRNA-1"/>
    </source>
</evidence>
<name>A0A158QDU5_HYMDI</name>
<dbReference type="Pfam" id="PF02771">
    <property type="entry name" value="Acyl-CoA_dh_N"/>
    <property type="match status" value="1"/>
</dbReference>
<dbReference type="PANTHER" id="PTHR43884">
    <property type="entry name" value="ACYL-COA DEHYDROGENASE"/>
    <property type="match status" value="1"/>
</dbReference>
<dbReference type="GO" id="GO:0005739">
    <property type="term" value="C:mitochondrion"/>
    <property type="evidence" value="ECO:0007669"/>
    <property type="project" value="UniProtKB-SubCell"/>
</dbReference>
<dbReference type="Pfam" id="PF00441">
    <property type="entry name" value="Acyl-CoA_dh_1"/>
    <property type="match status" value="1"/>
</dbReference>
<keyword evidence="8" id="KW-0496">Mitochondrion</keyword>
<proteinExistence type="inferred from homology"/>